<reference evidence="1" key="1">
    <citation type="submission" date="2019-08" db="EMBL/GenBank/DDBJ databases">
        <authorList>
            <person name="Kucharzyk K."/>
            <person name="Murdoch R.W."/>
            <person name="Higgins S."/>
            <person name="Loffler F."/>
        </authorList>
    </citation>
    <scope>NUCLEOTIDE SEQUENCE</scope>
</reference>
<sequence length="83" mass="9543">MGDVIIDADREGMLRLLFLQVFIDCEQLLRCCVLRPQAIAAADDHRTVKLIVEGSHDIQKERFADGAGFFRAVKYRNPFYSIR</sequence>
<organism evidence="1">
    <name type="scientific">bioreactor metagenome</name>
    <dbReference type="NCBI Taxonomy" id="1076179"/>
    <lineage>
        <taxon>unclassified sequences</taxon>
        <taxon>metagenomes</taxon>
        <taxon>ecological metagenomes</taxon>
    </lineage>
</organism>
<name>A0A645B3Z7_9ZZZZ</name>
<comment type="caution">
    <text evidence="1">The sequence shown here is derived from an EMBL/GenBank/DDBJ whole genome shotgun (WGS) entry which is preliminary data.</text>
</comment>
<protein>
    <submittedName>
        <fullName evidence="1">Uncharacterized protein</fullName>
    </submittedName>
</protein>
<evidence type="ECO:0000313" key="1">
    <source>
        <dbReference type="EMBL" id="MPM60145.1"/>
    </source>
</evidence>
<accession>A0A645B3Z7</accession>
<gene>
    <name evidence="1" type="ORF">SDC9_106992</name>
</gene>
<proteinExistence type="predicted"/>
<dbReference type="AlphaFoldDB" id="A0A645B3Z7"/>
<dbReference type="EMBL" id="VSSQ01017650">
    <property type="protein sequence ID" value="MPM60145.1"/>
    <property type="molecule type" value="Genomic_DNA"/>
</dbReference>